<organism evidence="1">
    <name type="scientific">Culex pipiens</name>
    <name type="common">House mosquito</name>
    <dbReference type="NCBI Taxonomy" id="7175"/>
    <lineage>
        <taxon>Eukaryota</taxon>
        <taxon>Metazoa</taxon>
        <taxon>Ecdysozoa</taxon>
        <taxon>Arthropoda</taxon>
        <taxon>Hexapoda</taxon>
        <taxon>Insecta</taxon>
        <taxon>Pterygota</taxon>
        <taxon>Neoptera</taxon>
        <taxon>Endopterygota</taxon>
        <taxon>Diptera</taxon>
        <taxon>Nematocera</taxon>
        <taxon>Culicoidea</taxon>
        <taxon>Culicidae</taxon>
        <taxon>Culicinae</taxon>
        <taxon>Culicini</taxon>
        <taxon>Culex</taxon>
        <taxon>Culex</taxon>
    </lineage>
</organism>
<dbReference type="EMBL" id="HBUE01161661">
    <property type="protein sequence ID" value="CAG6510474.1"/>
    <property type="molecule type" value="Transcribed_RNA"/>
</dbReference>
<dbReference type="EMBL" id="HBUE01266857">
    <property type="protein sequence ID" value="CAG6561878.1"/>
    <property type="molecule type" value="Transcribed_RNA"/>
</dbReference>
<accession>A0A8D8DCZ8</accession>
<evidence type="ECO:0000313" key="1">
    <source>
        <dbReference type="EMBL" id="CAG6510474.1"/>
    </source>
</evidence>
<sequence>MKLTLSKEIIFLFRAAINNCSKLWTRDFNRRHFCCKTFDLALYLVFCAIRAFFKIGTATNASFADKLCSTFPMIMIVPVVLDPPENRLKTRAVLFQSKLF</sequence>
<dbReference type="EMBL" id="HBUE01127901">
    <property type="protein sequence ID" value="CAG6495223.1"/>
    <property type="molecule type" value="Transcribed_RNA"/>
</dbReference>
<dbReference type="AlphaFoldDB" id="A0A8D8DCZ8"/>
<protein>
    <submittedName>
        <fullName evidence="1">(northern house mosquito) hypothetical protein</fullName>
    </submittedName>
</protein>
<dbReference type="EMBL" id="HBUE01127898">
    <property type="protein sequence ID" value="CAG6495222.1"/>
    <property type="molecule type" value="Transcribed_RNA"/>
</dbReference>
<name>A0A8D8DCZ8_CULPI</name>
<reference evidence="1" key="1">
    <citation type="submission" date="2021-05" db="EMBL/GenBank/DDBJ databases">
        <authorList>
            <person name="Alioto T."/>
            <person name="Alioto T."/>
            <person name="Gomez Garrido J."/>
        </authorList>
    </citation>
    <scope>NUCLEOTIDE SEQUENCE</scope>
</reference>
<proteinExistence type="predicted"/>